<reference evidence="8 9" key="1">
    <citation type="journal article" date="2019" name="Front. Genet.">
        <title>Whole-Genome Sequencing of the Opportunistic Yeast Pathogen Candida inconspicua Uncovers Its Hybrid Origin.</title>
        <authorList>
            <person name="Mixao V."/>
            <person name="Hansen A.P."/>
            <person name="Saus E."/>
            <person name="Boekhout T."/>
            <person name="Lass-Florl C."/>
            <person name="Gabaldon T."/>
        </authorList>
    </citation>
    <scope>NUCLEOTIDE SEQUENCE [LARGE SCALE GENOMIC DNA]</scope>
    <source>
        <strain evidence="8 9">CBS 180</strain>
    </source>
</reference>
<dbReference type="AlphaFoldDB" id="A0A4T0X199"/>
<dbReference type="GO" id="GO:0016020">
    <property type="term" value="C:membrane"/>
    <property type="evidence" value="ECO:0007669"/>
    <property type="project" value="TreeGrafter"/>
</dbReference>
<comment type="caution">
    <text evidence="8">The sequence shown here is derived from an EMBL/GenBank/DDBJ whole genome shotgun (WGS) entry which is preliminary data.</text>
</comment>
<dbReference type="InterPro" id="IPR046361">
    <property type="entry name" value="EXOC6/Sec15_C"/>
</dbReference>
<gene>
    <name evidence="8" type="ORF">CANINC_002374</name>
</gene>
<evidence type="ECO:0000256" key="5">
    <source>
        <dbReference type="PIRNR" id="PIRNR025007"/>
    </source>
</evidence>
<dbReference type="STRING" id="52247.A0A4T0X199"/>
<evidence type="ECO:0000256" key="2">
    <source>
        <dbReference type="ARBA" id="ARBA00022448"/>
    </source>
</evidence>
<evidence type="ECO:0000256" key="1">
    <source>
        <dbReference type="ARBA" id="ARBA00007944"/>
    </source>
</evidence>
<protein>
    <recommendedName>
        <fullName evidence="5">Exocyst complex component SEC15</fullName>
    </recommendedName>
</protein>
<accession>A0A4T0X199</accession>
<name>A0A4T0X199_9ASCO</name>
<evidence type="ECO:0000256" key="4">
    <source>
        <dbReference type="ARBA" id="ARBA00023054"/>
    </source>
</evidence>
<evidence type="ECO:0000256" key="3">
    <source>
        <dbReference type="ARBA" id="ARBA00022483"/>
    </source>
</evidence>
<dbReference type="GO" id="GO:0006893">
    <property type="term" value="P:Golgi to plasma membrane transport"/>
    <property type="evidence" value="ECO:0007669"/>
    <property type="project" value="TreeGrafter"/>
</dbReference>
<dbReference type="Gene3D" id="1.10.357.30">
    <property type="entry name" value="Exocyst complex subunit Sec15 C-terminal domain, N-terminal subdomain"/>
    <property type="match status" value="1"/>
</dbReference>
<evidence type="ECO:0000313" key="9">
    <source>
        <dbReference type="Proteomes" id="UP000307173"/>
    </source>
</evidence>
<organism evidence="8 9">
    <name type="scientific">Pichia inconspicua</name>
    <dbReference type="NCBI Taxonomy" id="52247"/>
    <lineage>
        <taxon>Eukaryota</taxon>
        <taxon>Fungi</taxon>
        <taxon>Dikarya</taxon>
        <taxon>Ascomycota</taxon>
        <taxon>Saccharomycotina</taxon>
        <taxon>Pichiomycetes</taxon>
        <taxon>Pichiales</taxon>
        <taxon>Pichiaceae</taxon>
        <taxon>Pichia</taxon>
    </lineage>
</organism>
<keyword evidence="4" id="KW-0175">Coiled coil</keyword>
<dbReference type="EMBL" id="SELW01000384">
    <property type="protein sequence ID" value="TID28618.1"/>
    <property type="molecule type" value="Genomic_DNA"/>
</dbReference>
<dbReference type="PANTHER" id="PTHR12702">
    <property type="entry name" value="SEC15"/>
    <property type="match status" value="1"/>
</dbReference>
<dbReference type="InterPro" id="IPR007225">
    <property type="entry name" value="EXOC6/Sec15"/>
</dbReference>
<feature type="domain" description="Exocyst complex subunit EXOC6/Sec15 C-terminal" evidence="6">
    <location>
        <begin position="400"/>
        <end position="752"/>
    </location>
</feature>
<evidence type="ECO:0000259" key="7">
    <source>
        <dbReference type="Pfam" id="PF20651"/>
    </source>
</evidence>
<dbReference type="PIRSF" id="PIRSF025007">
    <property type="entry name" value="Sec15"/>
    <property type="match status" value="1"/>
</dbReference>
<evidence type="ECO:0000259" key="6">
    <source>
        <dbReference type="Pfam" id="PF04091"/>
    </source>
</evidence>
<keyword evidence="9" id="KW-1185">Reference proteome</keyword>
<dbReference type="Proteomes" id="UP000307173">
    <property type="component" value="Unassembled WGS sequence"/>
</dbReference>
<dbReference type="Gene3D" id="1.20.58.670">
    <property type="entry name" value="Dsl1p vesicle tethering complex, Tip20p subunit, domain D"/>
    <property type="match status" value="1"/>
</dbReference>
<sequence length="794" mass="92463">MSSKDKKLIEYALGSSEYIDQFIPIIKSELIANGKLDDLIDQLESVSMEQESELQNIAFGSIDDILDCVSVIHTIDDSCDNLGKKVSSINKSLNKSGKLLLEEKRKILNIKQTRQRIEDTNAKINSCLEVLDLINKISGLIKTEDFYRALILLKSLRQNRHTDAYTFVDKFYNSIPSFKMLIVDETFNQLNKWLNLSIEKNLVEFGELIFDNFNNINNNWFHKQNKNLDLISYKVNTPVELSFRSSELLYFDPLNALNVELQPFYHSILVFKELNQMNELKEYFANDMVRRVDHLFIPIKDSISKLKVFSSNESLRINLFSVCSFSIIDKIINERTNFQIRKIDEINNTFNSIQKNLLPILRNHVEYYEFDDLDDFVGLNDILGNYYQILTYHNFNAEPVYKILLKLFNKFVSKLVDNFRKHYSLLSLQDNAQSIIVENIRDYNEISKDVFSEIPNEEKFPTSLPFSAIYLDTCQLLRQFISDIYTFVSRYYTNDINLIIGKIGKSIDDILSNIVLKDLDDKIKSTYKEVVSQNLINLDFYLKSIPEIENYLNSSNDLIIMRTRVSSNLIKLSSISNFQKTRRLAIESMFTLIDSKIHSLFDMVDFEWDTDEVKSTPNTSLIDMIEFLQGSFRLNFSHLPESVKSLLLLKILDKISKFLNDSILETNYVTEASVNNFSKDLTYIKNSIVRFFDNDSEVSESSLESLKNLFLKSEQIVNLLNEGNLENYKIDEIRYRQFNKIEKDEAVTLIRKLRVEIEELDDISDVVSMVDTLQDDTKSIFGLKRSGTFKFSRS</sequence>
<dbReference type="GO" id="GO:0000145">
    <property type="term" value="C:exocyst"/>
    <property type="evidence" value="ECO:0007669"/>
    <property type="project" value="UniProtKB-UniRule"/>
</dbReference>
<dbReference type="GO" id="GO:0006886">
    <property type="term" value="P:intracellular protein transport"/>
    <property type="evidence" value="ECO:0007669"/>
    <property type="project" value="InterPro"/>
</dbReference>
<dbReference type="InterPro" id="IPR048359">
    <property type="entry name" value="EXOC6_Sec15_N"/>
</dbReference>
<dbReference type="OrthoDB" id="10267033at2759"/>
<keyword evidence="3 5" id="KW-0268">Exocytosis</keyword>
<dbReference type="InterPro" id="IPR042044">
    <property type="entry name" value="EXOC6PINT-1/Sec15/Tip20_C_dom2"/>
</dbReference>
<evidence type="ECO:0000313" key="8">
    <source>
        <dbReference type="EMBL" id="TID28618.1"/>
    </source>
</evidence>
<feature type="domain" description="Exocyst complex component EXOC6/Sec15 N-terminal" evidence="7">
    <location>
        <begin position="42"/>
        <end position="210"/>
    </location>
</feature>
<dbReference type="InterPro" id="IPR042045">
    <property type="entry name" value="EXOC6/Sec15_C_dom1"/>
</dbReference>
<dbReference type="Pfam" id="PF04091">
    <property type="entry name" value="Sec15_C"/>
    <property type="match status" value="1"/>
</dbReference>
<comment type="function">
    <text evidence="5">Component of the exocyst complex involved in the docking of exocytic vesicles with fusion sites on the plasma membrane.</text>
</comment>
<proteinExistence type="inferred from homology"/>
<dbReference type="GO" id="GO:0090522">
    <property type="term" value="P:vesicle tethering involved in exocytosis"/>
    <property type="evidence" value="ECO:0007669"/>
    <property type="project" value="UniProtKB-UniRule"/>
</dbReference>
<dbReference type="Pfam" id="PF20651">
    <property type="entry name" value="EXOC6_Sec15_N"/>
    <property type="match status" value="1"/>
</dbReference>
<keyword evidence="2 5" id="KW-0813">Transport</keyword>
<comment type="similarity">
    <text evidence="1 5">Belongs to the SEC15 family.</text>
</comment>
<dbReference type="PANTHER" id="PTHR12702:SF0">
    <property type="entry name" value="EXOCYST COMPLEX COMPONENT 6"/>
    <property type="match status" value="1"/>
</dbReference>